<accession>A0A813M1X9</accession>
<reference evidence="1" key="1">
    <citation type="submission" date="2021-02" db="EMBL/GenBank/DDBJ databases">
        <authorList>
            <person name="Dougan E. K."/>
            <person name="Rhodes N."/>
            <person name="Thang M."/>
            <person name="Chan C."/>
        </authorList>
    </citation>
    <scope>NUCLEOTIDE SEQUENCE</scope>
</reference>
<organism evidence="1 2">
    <name type="scientific">Polarella glacialis</name>
    <name type="common">Dinoflagellate</name>
    <dbReference type="NCBI Taxonomy" id="89957"/>
    <lineage>
        <taxon>Eukaryota</taxon>
        <taxon>Sar</taxon>
        <taxon>Alveolata</taxon>
        <taxon>Dinophyceae</taxon>
        <taxon>Suessiales</taxon>
        <taxon>Suessiaceae</taxon>
        <taxon>Polarella</taxon>
    </lineage>
</organism>
<dbReference type="EMBL" id="CAJNNW010037380">
    <property type="protein sequence ID" value="CAE8741413.1"/>
    <property type="molecule type" value="Genomic_DNA"/>
</dbReference>
<evidence type="ECO:0000313" key="1">
    <source>
        <dbReference type="EMBL" id="CAE8741413.1"/>
    </source>
</evidence>
<comment type="caution">
    <text evidence="1">The sequence shown here is derived from an EMBL/GenBank/DDBJ whole genome shotgun (WGS) entry which is preliminary data.</text>
</comment>
<name>A0A813M1X9_POLGL</name>
<dbReference type="AlphaFoldDB" id="A0A813M1X9"/>
<protein>
    <submittedName>
        <fullName evidence="1">Uncharacterized protein</fullName>
    </submittedName>
</protein>
<evidence type="ECO:0000313" key="2">
    <source>
        <dbReference type="Proteomes" id="UP000626109"/>
    </source>
</evidence>
<proteinExistence type="predicted"/>
<gene>
    <name evidence="1" type="ORF">PGLA2088_LOCUS50449</name>
</gene>
<sequence length="107" mass="11817">MRRVRNRALRRAQLYNDKIAGSLQNHVGSQQQTSTQKTTPFKTLLMPMVALSVRHELSWTPTTSVGVVLVSSVHLLASVEACLVLLICSQSQLQSHLLCPGRVMVGH</sequence>
<dbReference type="Proteomes" id="UP000626109">
    <property type="component" value="Unassembled WGS sequence"/>
</dbReference>